<protein>
    <submittedName>
        <fullName evidence="2">ABC transport system substrate-binding protein</fullName>
    </submittedName>
</protein>
<dbReference type="EMBL" id="CP015367">
    <property type="protein sequence ID" value="APT34245.1"/>
    <property type="molecule type" value="Genomic_DNA"/>
</dbReference>
<proteinExistence type="predicted"/>
<evidence type="ECO:0000313" key="1">
    <source>
        <dbReference type="EMBL" id="APT34245.1"/>
    </source>
</evidence>
<accession>A0AAE8L6C1</accession>
<reference evidence="2 4" key="2">
    <citation type="submission" date="2016-10" db="EMBL/GenBank/DDBJ databases">
        <authorList>
            <person name="Varghese N."/>
            <person name="Submissions S."/>
        </authorList>
    </citation>
    <scope>NUCLEOTIDE SEQUENCE [LARGE SCALE GENOMIC DNA]</scope>
    <source>
        <strain evidence="2 4">CBMB27</strain>
    </source>
</reference>
<organism evidence="2 4">
    <name type="scientific">Methylobacterium phyllosphaerae</name>
    <dbReference type="NCBI Taxonomy" id="418223"/>
    <lineage>
        <taxon>Bacteria</taxon>
        <taxon>Pseudomonadati</taxon>
        <taxon>Pseudomonadota</taxon>
        <taxon>Alphaproteobacteria</taxon>
        <taxon>Hyphomicrobiales</taxon>
        <taxon>Methylobacteriaceae</taxon>
        <taxon>Methylobacterium</taxon>
    </lineage>
</organism>
<dbReference type="CDD" id="cd06325">
    <property type="entry name" value="PBP1_ABC_unchar_transporter"/>
    <property type="match status" value="1"/>
</dbReference>
<dbReference type="PANTHER" id="PTHR35271">
    <property type="entry name" value="ABC TRANSPORTER, SUBSTRATE-BINDING LIPOPROTEIN-RELATED"/>
    <property type="match status" value="1"/>
</dbReference>
<sequence>MLRRSIAGAGPMRAVRAARRGPWAETWRDGRMRRRTVIAGLALAGWPRIAGAQTQAHVAALWPFTESDDEGRALAEAFNAALRDQGHPDQPVDHRWGGADPERTRILATELVAARPPVIFAYLNAQLSAVATATRTIPIVFVGASDPVGFGYVESLQRPGGNITGFTLYEAPLGGKWVAALKEAVPSIRRVTLLSNPSTEIRGKNLYAEPFRSTAAALGIEPRVVKVEKTADIDPVIADLARQGHGGLIVAPGTFSEANGDRIVALTTRNTIPTVFAIRRFAYRGGLMSYGPDPTEAVRRAAAYVGRILRGENPATLPVQAPTKFDFIVNLKSARSMGVDISSALLAQADEIVE</sequence>
<dbReference type="Proteomes" id="UP000199140">
    <property type="component" value="Unassembled WGS sequence"/>
</dbReference>
<evidence type="ECO:0000313" key="2">
    <source>
        <dbReference type="EMBL" id="SFG85312.1"/>
    </source>
</evidence>
<name>A0AAE8L6C1_9HYPH</name>
<keyword evidence="3" id="KW-1185">Reference proteome</keyword>
<dbReference type="Gene3D" id="3.40.50.2300">
    <property type="match status" value="2"/>
</dbReference>
<dbReference type="Pfam" id="PF04392">
    <property type="entry name" value="ABC_sub_bind"/>
    <property type="match status" value="1"/>
</dbReference>
<dbReference type="KEGG" id="mphy:MCBMB27_04954"/>
<evidence type="ECO:0000313" key="4">
    <source>
        <dbReference type="Proteomes" id="UP000199140"/>
    </source>
</evidence>
<dbReference type="InterPro" id="IPR007487">
    <property type="entry name" value="ABC_transpt-TYRBP-like"/>
</dbReference>
<dbReference type="PANTHER" id="PTHR35271:SF1">
    <property type="entry name" value="ABC TRANSPORTER, SUBSTRATE-BINDING LIPOPROTEIN"/>
    <property type="match status" value="1"/>
</dbReference>
<reference evidence="1 3" key="1">
    <citation type="submission" date="2016-04" db="EMBL/GenBank/DDBJ databases">
        <title>Complete genome sequencing and analysis of CBMB27, Methylobacterium phyllosphaerae isolated from leaf tissues of rice (Oryza sativa L.).</title>
        <authorList>
            <person name="Lee Y."/>
            <person name="Hwangbo K."/>
            <person name="Chung H."/>
            <person name="Yoo J."/>
            <person name="Kim K.Y."/>
            <person name="Sa T.M."/>
            <person name="Um Y."/>
            <person name="Madhaiyan M."/>
        </authorList>
    </citation>
    <scope>NUCLEOTIDE SEQUENCE [LARGE SCALE GENOMIC DNA]</scope>
    <source>
        <strain evidence="1 3">CBMB27</strain>
    </source>
</reference>
<dbReference type="Proteomes" id="UP000185487">
    <property type="component" value="Chromosome"/>
</dbReference>
<dbReference type="EMBL" id="FOPK01000009">
    <property type="protein sequence ID" value="SFG85312.1"/>
    <property type="molecule type" value="Genomic_DNA"/>
</dbReference>
<gene>
    <name evidence="1" type="ORF">MCBMB27_04954</name>
    <name evidence="2" type="ORF">SAMN05192567_1099</name>
</gene>
<dbReference type="AlphaFoldDB" id="A0AAE8L6C1"/>
<evidence type="ECO:0000313" key="3">
    <source>
        <dbReference type="Proteomes" id="UP000185487"/>
    </source>
</evidence>